<accession>A0A9N8VTU4</accession>
<gene>
    <name evidence="10" type="ORF">FCALED_LOCUS1801</name>
</gene>
<dbReference type="PANTHER" id="PTHR12260">
    <property type="entry name" value="DAMAGE-CONTROL PHOSPHATASE ARMT1"/>
    <property type="match status" value="1"/>
</dbReference>
<feature type="domain" description="Damage-control phosphatase ARMT1-like metal-binding" evidence="9">
    <location>
        <begin position="32"/>
        <end position="428"/>
    </location>
</feature>
<dbReference type="GO" id="GO:0004427">
    <property type="term" value="F:inorganic diphosphate phosphatase activity"/>
    <property type="evidence" value="ECO:0007669"/>
    <property type="project" value="UniProtKB-ARBA"/>
</dbReference>
<dbReference type="InterPro" id="IPR036075">
    <property type="entry name" value="ARMT-1-like_metal-bd_sf"/>
</dbReference>
<dbReference type="Gene3D" id="3.40.50.10880">
    <property type="entry name" value="Uncharacterised protein PF01937, DUF89, domain 3"/>
    <property type="match status" value="1"/>
</dbReference>
<organism evidence="10 11">
    <name type="scientific">Funneliformis caledonium</name>
    <dbReference type="NCBI Taxonomy" id="1117310"/>
    <lineage>
        <taxon>Eukaryota</taxon>
        <taxon>Fungi</taxon>
        <taxon>Fungi incertae sedis</taxon>
        <taxon>Mucoromycota</taxon>
        <taxon>Glomeromycotina</taxon>
        <taxon>Glomeromycetes</taxon>
        <taxon>Glomerales</taxon>
        <taxon>Glomeraceae</taxon>
        <taxon>Funneliformis</taxon>
    </lineage>
</organism>
<protein>
    <recommendedName>
        <fullName evidence="8">Sugar phosphate phosphatase</fullName>
        <ecNumber evidence="8">3.1.3.-</ecNumber>
    </recommendedName>
</protein>
<dbReference type="GO" id="GO:0030643">
    <property type="term" value="P:intracellular phosphate ion homeostasis"/>
    <property type="evidence" value="ECO:0007669"/>
    <property type="project" value="UniProtKB-ARBA"/>
</dbReference>
<reference evidence="10" key="1">
    <citation type="submission" date="2021-06" db="EMBL/GenBank/DDBJ databases">
        <authorList>
            <person name="Kallberg Y."/>
            <person name="Tangrot J."/>
            <person name="Rosling A."/>
        </authorList>
    </citation>
    <scope>NUCLEOTIDE SEQUENCE</scope>
    <source>
        <strain evidence="10">UK204</strain>
    </source>
</reference>
<dbReference type="Proteomes" id="UP000789570">
    <property type="component" value="Unassembled WGS sequence"/>
</dbReference>
<proteinExistence type="inferred from homology"/>
<dbReference type="Gene3D" id="1.20.930.60">
    <property type="match status" value="1"/>
</dbReference>
<dbReference type="GO" id="GO:0016791">
    <property type="term" value="F:phosphatase activity"/>
    <property type="evidence" value="ECO:0007669"/>
    <property type="project" value="TreeGrafter"/>
</dbReference>
<dbReference type="GO" id="GO:0046872">
    <property type="term" value="F:metal ion binding"/>
    <property type="evidence" value="ECO:0007669"/>
    <property type="project" value="UniProtKB-UniRule"/>
</dbReference>
<dbReference type="InterPro" id="IPR002791">
    <property type="entry name" value="ARMT1-like_metal-bd"/>
</dbReference>
<dbReference type="GO" id="GO:0006974">
    <property type="term" value="P:DNA damage response"/>
    <property type="evidence" value="ECO:0007669"/>
    <property type="project" value="TreeGrafter"/>
</dbReference>
<evidence type="ECO:0000256" key="8">
    <source>
        <dbReference type="RuleBase" id="RU367030"/>
    </source>
</evidence>
<dbReference type="EMBL" id="CAJVPQ010000244">
    <property type="protein sequence ID" value="CAG8462185.1"/>
    <property type="molecule type" value="Genomic_DNA"/>
</dbReference>
<comment type="similarity">
    <text evidence="2 8">Belongs to the damage-control phosphatase family. Sugar phosphate phosphatase III subfamily.</text>
</comment>
<sequence length="455" mass="52612">MTSQTSIVTPANPPRSALRATDEKSFAFTTTTVRWPVIITKIIDDVYKTRHELDPSIESEKMKEGIDIMDSIALLKYEIQRKKPLKPIDDDGEPDVNTWIEVFNKYFKEENWHSAPWLFTECYLYRRTHSIFVRTKHWRNYDPFFRQKEDTFKASFVAIIELAKRIDGLISNPSVQDSDKRILFHELAQISLWGNATDLSLLTNLSHDDIKKLQGNAKSLEESEKNILVNDLEKVWGKLSHYQQKRIDFVLDNTGFELYGDLIFADWLIQNGYASEVHLHVKAIPWFVSDTTPSDFNWLLGVLKNDFFSSASSNEKLYLERLAKRWQGYVDNGKWILKSDYFWTSPYAYWHLKEQAPELFSDISKSSLVIFKGDLNYRKLVYDCKWPTTTLFKDAIGPLATEKGAPPILALRTSKADVIVGLPEGIEERLSASEADWMFSGKYAVVQFSEGNQLN</sequence>
<comment type="caution">
    <text evidence="10">The sequence shown here is derived from an EMBL/GenBank/DDBJ whole genome shotgun (WGS) entry which is preliminary data.</text>
</comment>
<evidence type="ECO:0000256" key="7">
    <source>
        <dbReference type="ARBA" id="ARBA00054243"/>
    </source>
</evidence>
<comment type="catalytic activity">
    <reaction evidence="1 8">
        <text>beta-D-fructose 1-phosphate + H2O = D-fructose + phosphate</text>
        <dbReference type="Rhea" id="RHEA:35603"/>
        <dbReference type="ChEBI" id="CHEBI:15377"/>
        <dbReference type="ChEBI" id="CHEBI:37721"/>
        <dbReference type="ChEBI" id="CHEBI:43474"/>
        <dbReference type="ChEBI" id="CHEBI:138881"/>
    </reaction>
</comment>
<keyword evidence="5 8" id="KW-0464">Manganese</keyword>
<dbReference type="OrthoDB" id="541375at2759"/>
<dbReference type="PANTHER" id="PTHR12260:SF6">
    <property type="entry name" value="DAMAGE-CONTROL PHOSPHATASE ARMT1"/>
    <property type="match status" value="1"/>
</dbReference>
<comment type="domain">
    <text evidence="8">Subfamily III proteins have a conserved RTxK motif about 40-50 residues from the C-terminus; the threonine may be replaced by serine or cysteine.</text>
</comment>
<dbReference type="SUPFAM" id="SSF111321">
    <property type="entry name" value="AF1104-like"/>
    <property type="match status" value="1"/>
</dbReference>
<comment type="cofactor">
    <cofactor evidence="8">
        <name>Mn(2+)</name>
        <dbReference type="ChEBI" id="CHEBI:29035"/>
    </cofactor>
    <cofactor evidence="8">
        <name>Ni(2+)</name>
        <dbReference type="ChEBI" id="CHEBI:49786"/>
    </cofactor>
</comment>
<comment type="catalytic activity">
    <reaction evidence="6 8">
        <text>beta-D-fructose 6-phosphate = dihydroxyacetone + D-glyceraldehyde 3-phosphate</text>
        <dbReference type="Rhea" id="RHEA:28002"/>
        <dbReference type="ChEBI" id="CHEBI:16016"/>
        <dbReference type="ChEBI" id="CHEBI:57634"/>
        <dbReference type="ChEBI" id="CHEBI:59776"/>
    </reaction>
</comment>
<dbReference type="Pfam" id="PF01937">
    <property type="entry name" value="ARMT1-like_dom"/>
    <property type="match status" value="1"/>
</dbReference>
<evidence type="ECO:0000313" key="10">
    <source>
        <dbReference type="EMBL" id="CAG8462185.1"/>
    </source>
</evidence>
<dbReference type="AlphaFoldDB" id="A0A9N8VTU4"/>
<evidence type="ECO:0000256" key="4">
    <source>
        <dbReference type="ARBA" id="ARBA00022801"/>
    </source>
</evidence>
<keyword evidence="3 8" id="KW-0479">Metal-binding</keyword>
<evidence type="ECO:0000256" key="1">
    <source>
        <dbReference type="ARBA" id="ARBA00001326"/>
    </source>
</evidence>
<evidence type="ECO:0000259" key="9">
    <source>
        <dbReference type="Pfam" id="PF01937"/>
    </source>
</evidence>
<dbReference type="GO" id="GO:0005634">
    <property type="term" value="C:nucleus"/>
    <property type="evidence" value="ECO:0007669"/>
    <property type="project" value="TreeGrafter"/>
</dbReference>
<dbReference type="InterPro" id="IPR039763">
    <property type="entry name" value="ARMT1"/>
</dbReference>
<evidence type="ECO:0000256" key="6">
    <source>
        <dbReference type="ARBA" id="ARBA00048809"/>
    </source>
</evidence>
<evidence type="ECO:0000256" key="5">
    <source>
        <dbReference type="ARBA" id="ARBA00023211"/>
    </source>
</evidence>
<evidence type="ECO:0000256" key="2">
    <source>
        <dbReference type="ARBA" id="ARBA00009519"/>
    </source>
</evidence>
<dbReference type="EC" id="3.1.3.-" evidence="8"/>
<dbReference type="FunFam" id="1.20.930.60:FF:000002">
    <property type="entry name" value="Protein-glutamate O-methyltransferase C1393.13"/>
    <property type="match status" value="1"/>
</dbReference>
<name>A0A9N8VTU4_9GLOM</name>
<evidence type="ECO:0000313" key="11">
    <source>
        <dbReference type="Proteomes" id="UP000789570"/>
    </source>
</evidence>
<keyword evidence="11" id="KW-1185">Reference proteome</keyword>
<keyword evidence="4 8" id="KW-0378">Hydrolase</keyword>
<evidence type="ECO:0000256" key="3">
    <source>
        <dbReference type="ARBA" id="ARBA00022723"/>
    </source>
</evidence>
<comment type="function">
    <text evidence="7 8">Metal-dependent phosphatase that shows phosphatase activity against several substrates, including fructose-1-phosphate and fructose-6-phosphate. Its preference for fructose-1-phosphate, a strong glycating agent that causes DNA damage rather than a canonical yeast metabolite, suggests a damage-control function in hexose phosphate metabolism.</text>
</comment>
<dbReference type="FunFam" id="3.40.50.10880:FF:000005">
    <property type="entry name" value="DUF89-domain-containing protein"/>
    <property type="match status" value="1"/>
</dbReference>